<dbReference type="EMBL" id="JADGMS010000008">
    <property type="protein sequence ID" value="KAF9677054.1"/>
    <property type="molecule type" value="Genomic_DNA"/>
</dbReference>
<dbReference type="Proteomes" id="UP000657918">
    <property type="component" value="Chromosome 8"/>
</dbReference>
<evidence type="ECO:0000313" key="2">
    <source>
        <dbReference type="Proteomes" id="UP000657918"/>
    </source>
</evidence>
<accession>A0A835K1D1</accession>
<evidence type="ECO:0000313" key="1">
    <source>
        <dbReference type="EMBL" id="KAF9677054.1"/>
    </source>
</evidence>
<gene>
    <name evidence="1" type="ORF">SADUNF_Sadunf08G0067700</name>
</gene>
<protein>
    <submittedName>
        <fullName evidence="1">Uncharacterized protein</fullName>
    </submittedName>
</protein>
<sequence>MEYFHGIQISKARAMASTMLNNLKIVTKIEMLVCLTFVIRCNKESNFNTPSNNAENKSDSLQKKTGGECIMIRNNQKVISCWCRERNC</sequence>
<comment type="caution">
    <text evidence="1">The sequence shown here is derived from an EMBL/GenBank/DDBJ whole genome shotgun (WGS) entry which is preliminary data.</text>
</comment>
<dbReference type="AlphaFoldDB" id="A0A835K1D1"/>
<reference evidence="1 2" key="1">
    <citation type="submission" date="2020-10" db="EMBL/GenBank/DDBJ databases">
        <title>Plant Genome Project.</title>
        <authorList>
            <person name="Zhang R.-G."/>
        </authorList>
    </citation>
    <scope>NUCLEOTIDE SEQUENCE [LARGE SCALE GENOMIC DNA]</scope>
    <source>
        <strain evidence="1">FAFU-HL-1</strain>
        <tissue evidence="1">Leaf</tissue>
    </source>
</reference>
<proteinExistence type="predicted"/>
<keyword evidence="2" id="KW-1185">Reference proteome</keyword>
<name>A0A835K1D1_9ROSI</name>
<organism evidence="1 2">
    <name type="scientific">Salix dunnii</name>
    <dbReference type="NCBI Taxonomy" id="1413687"/>
    <lineage>
        <taxon>Eukaryota</taxon>
        <taxon>Viridiplantae</taxon>
        <taxon>Streptophyta</taxon>
        <taxon>Embryophyta</taxon>
        <taxon>Tracheophyta</taxon>
        <taxon>Spermatophyta</taxon>
        <taxon>Magnoliopsida</taxon>
        <taxon>eudicotyledons</taxon>
        <taxon>Gunneridae</taxon>
        <taxon>Pentapetalae</taxon>
        <taxon>rosids</taxon>
        <taxon>fabids</taxon>
        <taxon>Malpighiales</taxon>
        <taxon>Salicaceae</taxon>
        <taxon>Saliceae</taxon>
        <taxon>Salix</taxon>
    </lineage>
</organism>